<keyword evidence="7" id="KW-0653">Protein transport</keyword>
<comment type="subcellular location">
    <subcellularLocation>
        <location evidence="1">Cytoplasmic vesicle membrane</location>
        <topology evidence="1">Peripheral membrane protein</topology>
        <orientation evidence="1">Cytoplasmic side</orientation>
    </subcellularLocation>
    <subcellularLocation>
        <location evidence="2">Early endosome</location>
    </subcellularLocation>
</comment>
<dbReference type="InterPro" id="IPR000159">
    <property type="entry name" value="RA_dom"/>
</dbReference>
<dbReference type="GO" id="GO:0035091">
    <property type="term" value="F:phosphatidylinositol binding"/>
    <property type="evidence" value="ECO:0007669"/>
    <property type="project" value="InterPro"/>
</dbReference>
<evidence type="ECO:0000256" key="9">
    <source>
        <dbReference type="ARBA" id="ARBA00023136"/>
    </source>
</evidence>
<dbReference type="Pfam" id="PF00787">
    <property type="entry name" value="PX"/>
    <property type="match status" value="1"/>
</dbReference>
<evidence type="ECO:0000256" key="7">
    <source>
        <dbReference type="ARBA" id="ARBA00022927"/>
    </source>
</evidence>
<dbReference type="SMART" id="SM00312">
    <property type="entry name" value="PX"/>
    <property type="match status" value="1"/>
</dbReference>
<dbReference type="InterPro" id="IPR011993">
    <property type="entry name" value="PH-like_dom_sf"/>
</dbReference>
<keyword evidence="9" id="KW-0472">Membrane</keyword>
<dbReference type="Gene3D" id="2.30.29.30">
    <property type="entry name" value="Pleckstrin-homology domain (PH domain)/Phosphotyrosine-binding domain (PTB)"/>
    <property type="match status" value="1"/>
</dbReference>
<feature type="domain" description="Ras-associating" evidence="13">
    <location>
        <begin position="112"/>
        <end position="204"/>
    </location>
</feature>
<dbReference type="InterPro" id="IPR028666">
    <property type="entry name" value="SNX17_FERM_N"/>
</dbReference>
<dbReference type="FunFam" id="3.30.1520.10:FF:000008">
    <property type="entry name" value="Sorting nexin-17 isoform1"/>
    <property type="match status" value="1"/>
</dbReference>
<dbReference type="InterPro" id="IPR001683">
    <property type="entry name" value="PX_dom"/>
</dbReference>
<reference evidence="14 15" key="1">
    <citation type="journal article" date="2018" name="Sci. Rep.">
        <title>Genomic signatures of local adaptation to the degree of environmental predictability in rotifers.</title>
        <authorList>
            <person name="Franch-Gras L."/>
            <person name="Hahn C."/>
            <person name="Garcia-Roger E.M."/>
            <person name="Carmona M.J."/>
            <person name="Serra M."/>
            <person name="Gomez A."/>
        </authorList>
    </citation>
    <scope>NUCLEOTIDE SEQUENCE [LARGE SCALE GENOMIC DNA]</scope>
    <source>
        <strain evidence="14">HYR1</strain>
    </source>
</reference>
<organism evidence="14 15">
    <name type="scientific">Brachionus plicatilis</name>
    <name type="common">Marine rotifer</name>
    <name type="synonym">Brachionus muelleri</name>
    <dbReference type="NCBI Taxonomy" id="10195"/>
    <lineage>
        <taxon>Eukaryota</taxon>
        <taxon>Metazoa</taxon>
        <taxon>Spiralia</taxon>
        <taxon>Gnathifera</taxon>
        <taxon>Rotifera</taxon>
        <taxon>Eurotatoria</taxon>
        <taxon>Monogononta</taxon>
        <taxon>Pseudotrocha</taxon>
        <taxon>Ploima</taxon>
        <taxon>Brachionidae</taxon>
        <taxon>Brachionus</taxon>
    </lineage>
</organism>
<dbReference type="GO" id="GO:0032456">
    <property type="term" value="P:endocytic recycling"/>
    <property type="evidence" value="ECO:0007669"/>
    <property type="project" value="TreeGrafter"/>
</dbReference>
<dbReference type="PANTHER" id="PTHR12431">
    <property type="entry name" value="SORTING NEXIN 17 AND 27"/>
    <property type="match status" value="1"/>
</dbReference>
<evidence type="ECO:0000256" key="2">
    <source>
        <dbReference type="ARBA" id="ARBA00004412"/>
    </source>
</evidence>
<dbReference type="InterPro" id="IPR048763">
    <property type="entry name" value="SNX17-31_FERM_F1"/>
</dbReference>
<dbReference type="GO" id="GO:0006886">
    <property type="term" value="P:intracellular protein transport"/>
    <property type="evidence" value="ECO:0007669"/>
    <property type="project" value="TreeGrafter"/>
</dbReference>
<accession>A0A3M7PE45</accession>
<comment type="caution">
    <text evidence="14">The sequence shown here is derived from an EMBL/GenBank/DDBJ whole genome shotgun (WGS) entry which is preliminary data.</text>
</comment>
<dbReference type="Gene3D" id="3.30.1520.10">
    <property type="entry name" value="Phox-like domain"/>
    <property type="match status" value="1"/>
</dbReference>
<feature type="region of interest" description="Disordered" evidence="11">
    <location>
        <begin position="405"/>
        <end position="425"/>
    </location>
</feature>
<dbReference type="InterPro" id="IPR036871">
    <property type="entry name" value="PX_dom_sf"/>
</dbReference>
<evidence type="ECO:0000256" key="1">
    <source>
        <dbReference type="ARBA" id="ARBA00004180"/>
    </source>
</evidence>
<dbReference type="OrthoDB" id="5772781at2759"/>
<dbReference type="CDD" id="cd06885">
    <property type="entry name" value="PX_SNX17_31"/>
    <property type="match status" value="1"/>
</dbReference>
<evidence type="ECO:0000256" key="4">
    <source>
        <dbReference type="ARBA" id="ARBA00015282"/>
    </source>
</evidence>
<comment type="similarity">
    <text evidence="3">Belongs to the sorting nexin family.</text>
</comment>
<protein>
    <recommendedName>
        <fullName evidence="4">Sorting nexin-17</fullName>
    </recommendedName>
</protein>
<evidence type="ECO:0000256" key="8">
    <source>
        <dbReference type="ARBA" id="ARBA00023121"/>
    </source>
</evidence>
<evidence type="ECO:0000256" key="11">
    <source>
        <dbReference type="SAM" id="MobiDB-lite"/>
    </source>
</evidence>
<dbReference type="Pfam" id="PF21273">
    <property type="entry name" value="SNX17-27-31_F1_FERM"/>
    <property type="match status" value="1"/>
</dbReference>
<dbReference type="Gene3D" id="1.20.80.60">
    <property type="match status" value="1"/>
</dbReference>
<dbReference type="CDD" id="cd16121">
    <property type="entry name" value="FERM_F1_SNX17"/>
    <property type="match status" value="1"/>
</dbReference>
<gene>
    <name evidence="14" type="ORF">BpHYR1_019248</name>
</gene>
<comment type="function">
    <text evidence="10">Critical regulator of endosomal recycling of numerous surface proteins, including integrins, signaling receptor and channels. Binds to NPxY sequences in the cytoplasmic tails of target cargos. Associates with retriever and CCC complexes to prevent lysosomal degradation and promote cell surface recycling of numerous cargos such as integrins ITGB1, ITGB5 and their associated alpha subunits. Also required for maintenance of normal cell surface levels of APP and LRP1. Interacts with membranes containing phosphatidylinositol 3-phosphate (PtdIns(3P)).</text>
</comment>
<keyword evidence="8" id="KW-0446">Lipid-binding</keyword>
<dbReference type="GO" id="GO:0007165">
    <property type="term" value="P:signal transduction"/>
    <property type="evidence" value="ECO:0007669"/>
    <property type="project" value="InterPro"/>
</dbReference>
<feature type="domain" description="PX" evidence="12">
    <location>
        <begin position="1"/>
        <end position="106"/>
    </location>
</feature>
<dbReference type="InterPro" id="IPR048767">
    <property type="entry name" value="SNX17-31_FERM_F2"/>
</dbReference>
<evidence type="ECO:0000259" key="13">
    <source>
        <dbReference type="PROSITE" id="PS50200"/>
    </source>
</evidence>
<dbReference type="Pfam" id="PF21271">
    <property type="entry name" value="SNX17-31_F2_FERM"/>
    <property type="match status" value="1"/>
</dbReference>
<keyword evidence="5" id="KW-0813">Transport</keyword>
<sequence>MHFSIPDTEDCSNESGTYTLFKVSINGAHHCSVRYSQLHNLNEQLKNEFGELIPDFPPKKLFSLNSKGVEERRNQLEKYLQIISQNQIVMNSDCLVDFFTNAQQEMFPENEFDVDLVVYLMNYQKVVVNIKSHDQTENVLEKIMDELGLEKNNVYYFGIYLVKKDEVDSIKIVRKIQDFESPYISLQNANKSEKHRLIIRKSYFELSFEAELYFDKVAIDLLYYQAVDELEKGQIIPDNESIRSLEQLKNRDLKLEFIKLIASQKFYGFMHFRSCIVNYPEANIKANLKIGKRSIIILYDTKNTEEEIVLKITRIKCWKVSGMNTYESGNQVATQLELSIEYLSAKNKLTIINIQTDQAILISTSVQTMVDEILLKKDGKKIKRPSDRQRAKATQFLTRNKSLVKSGSANQNTDSETTSLESNLNLPADYSKNDLFENEDFITNDDL</sequence>
<evidence type="ECO:0000313" key="15">
    <source>
        <dbReference type="Proteomes" id="UP000276133"/>
    </source>
</evidence>
<name>A0A3M7PE45_BRAPC</name>
<evidence type="ECO:0000256" key="3">
    <source>
        <dbReference type="ARBA" id="ARBA00010883"/>
    </source>
</evidence>
<dbReference type="EMBL" id="REGN01011435">
    <property type="protein sequence ID" value="RMZ97406.1"/>
    <property type="molecule type" value="Genomic_DNA"/>
</dbReference>
<keyword evidence="6" id="KW-0967">Endosome</keyword>
<dbReference type="AlphaFoldDB" id="A0A3M7PE45"/>
<evidence type="ECO:0000256" key="5">
    <source>
        <dbReference type="ARBA" id="ARBA00022448"/>
    </source>
</evidence>
<keyword evidence="15" id="KW-1185">Reference proteome</keyword>
<evidence type="ECO:0000313" key="14">
    <source>
        <dbReference type="EMBL" id="RMZ97406.1"/>
    </source>
</evidence>
<dbReference type="SUPFAM" id="SSF64268">
    <property type="entry name" value="PX domain"/>
    <property type="match status" value="1"/>
</dbReference>
<dbReference type="STRING" id="10195.A0A3M7PE45"/>
<dbReference type="GO" id="GO:0005769">
    <property type="term" value="C:early endosome"/>
    <property type="evidence" value="ECO:0007669"/>
    <property type="project" value="UniProtKB-SubCell"/>
</dbReference>
<evidence type="ECO:0000256" key="6">
    <source>
        <dbReference type="ARBA" id="ARBA00022753"/>
    </source>
</evidence>
<evidence type="ECO:0000259" key="12">
    <source>
        <dbReference type="PROSITE" id="PS50195"/>
    </source>
</evidence>
<dbReference type="PANTHER" id="PTHR12431:SF14">
    <property type="entry name" value="LD15323P"/>
    <property type="match status" value="1"/>
</dbReference>
<dbReference type="GO" id="GO:0030659">
    <property type="term" value="C:cytoplasmic vesicle membrane"/>
    <property type="evidence" value="ECO:0007669"/>
    <property type="project" value="UniProtKB-SubCell"/>
</dbReference>
<dbReference type="PROSITE" id="PS50200">
    <property type="entry name" value="RA"/>
    <property type="match status" value="1"/>
</dbReference>
<dbReference type="Gene3D" id="3.10.20.90">
    <property type="entry name" value="Phosphatidylinositol 3-kinase Catalytic Subunit, Chain A, domain 1"/>
    <property type="match status" value="1"/>
</dbReference>
<dbReference type="PROSITE" id="PS50195">
    <property type="entry name" value="PX"/>
    <property type="match status" value="1"/>
</dbReference>
<proteinExistence type="inferred from homology"/>
<dbReference type="InterPro" id="IPR040842">
    <property type="entry name" value="SNX17/31_FERM"/>
</dbReference>
<dbReference type="Pfam" id="PF18116">
    <property type="entry name" value="SNX17_FERM_C"/>
    <property type="match status" value="1"/>
</dbReference>
<dbReference type="Proteomes" id="UP000276133">
    <property type="component" value="Unassembled WGS sequence"/>
</dbReference>
<evidence type="ECO:0000256" key="10">
    <source>
        <dbReference type="ARBA" id="ARBA00045612"/>
    </source>
</evidence>